<feature type="region of interest" description="Disordered" evidence="1">
    <location>
        <begin position="69"/>
        <end position="126"/>
    </location>
</feature>
<dbReference type="InterPro" id="IPR052911">
    <property type="entry name" value="Corrinoid_activation_enz"/>
</dbReference>
<evidence type="ECO:0000313" key="4">
    <source>
        <dbReference type="Proteomes" id="UP000449710"/>
    </source>
</evidence>
<comment type="caution">
    <text evidence="3">The sequence shown here is derived from an EMBL/GenBank/DDBJ whole genome shotgun (WGS) entry which is preliminary data.</text>
</comment>
<accession>A0AA43XIV8</accession>
<dbReference type="InterPro" id="IPR017896">
    <property type="entry name" value="4Fe4S_Fe-S-bd"/>
</dbReference>
<dbReference type="Proteomes" id="UP000449710">
    <property type="component" value="Unassembled WGS sequence"/>
</dbReference>
<dbReference type="AlphaFoldDB" id="A0AA43XIV8"/>
<sequence length="277" mass="30574">MITRDIVQIDEAKCVGCGLCIPKCQEGALKIIDGKARLSSEAMCDGLGKCLGSCPMDAITIVEREAQSFKEDHENHESKENHESHGGHQGHHGHSHGHHHGHQHHDHQGHSHKKAHPAKEATGCGCPGSAMQNFEEEVHEENIQGVSSEDMEVRIKPQLKQWPVQLSLVPVAASYFKNSDLLVTADCVPYAYPNYHLELLKGKSVVIGCPKLDNNQSYVAKLTEIFRENDLNSITVAHMEVPCCNGIVWAVEEALEKSGKNIPLNKVEISVRGQRKN</sequence>
<feature type="domain" description="4Fe-4S ferredoxin-type" evidence="2">
    <location>
        <begin position="35"/>
        <end position="64"/>
    </location>
</feature>
<gene>
    <name evidence="3" type="ORF">ISALK_02670</name>
</gene>
<feature type="domain" description="4Fe-4S ferredoxin-type" evidence="2">
    <location>
        <begin position="5"/>
        <end position="34"/>
    </location>
</feature>
<dbReference type="EMBL" id="SUMG01000002">
    <property type="protein sequence ID" value="NBG87397.1"/>
    <property type="molecule type" value="Genomic_DNA"/>
</dbReference>
<dbReference type="SUPFAM" id="SSF54862">
    <property type="entry name" value="4Fe-4S ferredoxins"/>
    <property type="match status" value="1"/>
</dbReference>
<evidence type="ECO:0000259" key="2">
    <source>
        <dbReference type="PROSITE" id="PS51379"/>
    </source>
</evidence>
<feature type="compositionally biased region" description="Basic residues" evidence="1">
    <location>
        <begin position="88"/>
        <end position="116"/>
    </location>
</feature>
<evidence type="ECO:0000313" key="3">
    <source>
        <dbReference type="EMBL" id="NBG87397.1"/>
    </source>
</evidence>
<dbReference type="PANTHER" id="PTHR42895:SF1">
    <property type="entry name" value="IRON-SULFUR CLUSTER PROTEIN"/>
    <property type="match status" value="1"/>
</dbReference>
<protein>
    <submittedName>
        <fullName evidence="3">4Fe-4S ferredoxin</fullName>
    </submittedName>
</protein>
<proteinExistence type="predicted"/>
<dbReference type="PROSITE" id="PS51379">
    <property type="entry name" value="4FE4S_FER_2"/>
    <property type="match status" value="2"/>
</dbReference>
<organism evidence="3 4">
    <name type="scientific">Isachenkonia alkalipeptolytica</name>
    <dbReference type="NCBI Taxonomy" id="2565777"/>
    <lineage>
        <taxon>Bacteria</taxon>
        <taxon>Bacillati</taxon>
        <taxon>Bacillota</taxon>
        <taxon>Clostridia</taxon>
        <taxon>Eubacteriales</taxon>
        <taxon>Clostridiaceae</taxon>
        <taxon>Isachenkonia</taxon>
    </lineage>
</organism>
<dbReference type="PANTHER" id="PTHR42895">
    <property type="entry name" value="IRON-SULFUR CLUSTER-BINDING PROTEIN-RELATED"/>
    <property type="match status" value="1"/>
</dbReference>
<evidence type="ECO:0000256" key="1">
    <source>
        <dbReference type="SAM" id="MobiDB-lite"/>
    </source>
</evidence>
<dbReference type="Pfam" id="PF00037">
    <property type="entry name" value="Fer4"/>
    <property type="match status" value="1"/>
</dbReference>
<keyword evidence="4" id="KW-1185">Reference proteome</keyword>
<reference evidence="3 4" key="1">
    <citation type="submission" date="2019-04" db="EMBL/GenBank/DDBJ databases">
        <title>Isachenkonia alkalipeptolytica gen. nov. sp. nov. a new anaerobic, alkiliphilic organothrophic bacterium capable to reduce synthesized ferrihydrite isolated from a soda lake.</title>
        <authorList>
            <person name="Toshchakov S.V."/>
            <person name="Zavarzina D.G."/>
            <person name="Zhilina T.N."/>
            <person name="Kostrikina N.A."/>
            <person name="Kublanov I.V."/>
        </authorList>
    </citation>
    <scope>NUCLEOTIDE SEQUENCE [LARGE SCALE GENOMIC DNA]</scope>
    <source>
        <strain evidence="3 4">Z-1701</strain>
    </source>
</reference>
<feature type="compositionally biased region" description="Basic and acidic residues" evidence="1">
    <location>
        <begin position="69"/>
        <end position="86"/>
    </location>
</feature>
<dbReference type="Gene3D" id="3.30.70.20">
    <property type="match status" value="1"/>
</dbReference>
<name>A0AA43XIV8_9CLOT</name>
<dbReference type="RefSeq" id="WP_160718762.1">
    <property type="nucleotide sequence ID" value="NZ_SUMG01000002.1"/>
</dbReference>